<reference evidence="7 8" key="1">
    <citation type="submission" date="2018-06" db="EMBL/GenBank/DDBJ databases">
        <title>Genomic Encyclopedia of Type Strains, Phase III (KMG-III): the genomes of soil and plant-associated and newly described type strains.</title>
        <authorList>
            <person name="Whitman W."/>
        </authorList>
    </citation>
    <scope>NUCLEOTIDE SEQUENCE [LARGE SCALE GENOMIC DNA]</scope>
    <source>
        <strain evidence="7 8">CGMCC 1.8979</strain>
    </source>
</reference>
<dbReference type="EMBL" id="QLMH01000006">
    <property type="protein sequence ID" value="RAK19463.1"/>
    <property type="molecule type" value="Genomic_DNA"/>
</dbReference>
<keyword evidence="3 6" id="KW-0812">Transmembrane</keyword>
<dbReference type="OrthoDB" id="9787430at2"/>
<evidence type="ECO:0000256" key="6">
    <source>
        <dbReference type="SAM" id="Phobius"/>
    </source>
</evidence>
<dbReference type="InterPro" id="IPR007383">
    <property type="entry name" value="DUF445"/>
</dbReference>
<sequence>MDIVFYLAFMMIVGAAIGGVTNSLAIKMLFRPYHPIYIAGKRLPFTPGLIPKRREELAYQMGRMVVEHLLTPEGIRRKLTEQTFIQGVVKWAQEEGEKWLSSDKTIGELVTLLGVKQPEEMIQRRITSLVETKYEQWMKEIRSKTIHEAFPAELHAKVEATFPALANYIADKAIDYFNSEEGKQRIDRMVGDFLSGRGMLGNMLQMFLGNVSLADKIQPEIIKFLNNEGTKELLANLLAKEWDKLKAYKLADVEAWIGKERAMDFVKNFVVESLDIGELLNKPLSTVIAPYKETMIHHLIPKAVDVLSGLVVEKVDTIIQRLQLEEIVRSQVETFSVERLEEMILSISKREFKMITYLGALLGGIIGIIQGIVGLIIS</sequence>
<feature type="transmembrane region" description="Helical" evidence="6">
    <location>
        <begin position="6"/>
        <end position="26"/>
    </location>
</feature>
<name>A0A327YEZ9_9BACL</name>
<evidence type="ECO:0000256" key="3">
    <source>
        <dbReference type="ARBA" id="ARBA00022692"/>
    </source>
</evidence>
<keyword evidence="5 6" id="KW-0472">Membrane</keyword>
<comment type="caution">
    <text evidence="7">The sequence shown here is derived from an EMBL/GenBank/DDBJ whole genome shotgun (WGS) entry which is preliminary data.</text>
</comment>
<evidence type="ECO:0000256" key="2">
    <source>
        <dbReference type="ARBA" id="ARBA00008053"/>
    </source>
</evidence>
<proteinExistence type="inferred from homology"/>
<keyword evidence="4 6" id="KW-1133">Transmembrane helix</keyword>
<dbReference type="GO" id="GO:0012505">
    <property type="term" value="C:endomembrane system"/>
    <property type="evidence" value="ECO:0007669"/>
    <property type="project" value="UniProtKB-SubCell"/>
</dbReference>
<dbReference type="Pfam" id="PF04286">
    <property type="entry name" value="DUF445"/>
    <property type="match status" value="1"/>
</dbReference>
<dbReference type="Proteomes" id="UP000248555">
    <property type="component" value="Unassembled WGS sequence"/>
</dbReference>
<comment type="similarity">
    <text evidence="2">Belongs to the UPF0754 family.</text>
</comment>
<dbReference type="AlphaFoldDB" id="A0A327YEZ9"/>
<evidence type="ECO:0000256" key="1">
    <source>
        <dbReference type="ARBA" id="ARBA00004308"/>
    </source>
</evidence>
<feature type="transmembrane region" description="Helical" evidence="6">
    <location>
        <begin position="355"/>
        <end position="377"/>
    </location>
</feature>
<comment type="subcellular location">
    <subcellularLocation>
        <location evidence="1">Endomembrane system</location>
    </subcellularLocation>
</comment>
<protein>
    <submittedName>
        <fullName evidence="7">Uncharacterized membrane protein YheB (UPF0754 family)</fullName>
    </submittedName>
</protein>
<evidence type="ECO:0000313" key="7">
    <source>
        <dbReference type="EMBL" id="RAK19463.1"/>
    </source>
</evidence>
<gene>
    <name evidence="7" type="ORF">B0I26_10687</name>
</gene>
<accession>A0A327YEZ9</accession>
<evidence type="ECO:0000256" key="4">
    <source>
        <dbReference type="ARBA" id="ARBA00022989"/>
    </source>
</evidence>
<evidence type="ECO:0000256" key="5">
    <source>
        <dbReference type="ARBA" id="ARBA00023136"/>
    </source>
</evidence>
<dbReference type="PANTHER" id="PTHR35791">
    <property type="entry name" value="UPF0754 MEMBRANE PROTEIN YHEB"/>
    <property type="match status" value="1"/>
</dbReference>
<dbReference type="RefSeq" id="WP_111645122.1">
    <property type="nucleotide sequence ID" value="NZ_QLMH01000006.1"/>
</dbReference>
<dbReference type="InterPro" id="IPR016991">
    <property type="entry name" value="UCP032178"/>
</dbReference>
<evidence type="ECO:0000313" key="8">
    <source>
        <dbReference type="Proteomes" id="UP000248555"/>
    </source>
</evidence>
<dbReference type="PIRSF" id="PIRSF032178">
    <property type="entry name" value="UCP032178"/>
    <property type="match status" value="1"/>
</dbReference>
<keyword evidence="8" id="KW-1185">Reference proteome</keyword>
<dbReference type="PANTHER" id="PTHR35791:SF1">
    <property type="entry name" value="UPF0754 MEMBRANE PROTEIN YHEB"/>
    <property type="match status" value="1"/>
</dbReference>
<organism evidence="7 8">
    <name type="scientific">Paranoxybacillus vitaminiphilus</name>
    <dbReference type="NCBI Taxonomy" id="581036"/>
    <lineage>
        <taxon>Bacteria</taxon>
        <taxon>Bacillati</taxon>
        <taxon>Bacillota</taxon>
        <taxon>Bacilli</taxon>
        <taxon>Bacillales</taxon>
        <taxon>Anoxybacillaceae</taxon>
        <taxon>Paranoxybacillus</taxon>
    </lineage>
</organism>